<dbReference type="SUPFAM" id="SSF54427">
    <property type="entry name" value="NTF2-like"/>
    <property type="match status" value="1"/>
</dbReference>
<dbReference type="InterPro" id="IPR009959">
    <property type="entry name" value="Cyclase_SnoaL-like"/>
</dbReference>
<dbReference type="Proteomes" id="UP000470446">
    <property type="component" value="Unassembled WGS sequence"/>
</dbReference>
<accession>A0A7K3PVJ3</accession>
<gene>
    <name evidence="2" type="ORF">G3I32_34950</name>
</gene>
<reference evidence="2 3" key="1">
    <citation type="submission" date="2020-01" db="EMBL/GenBank/DDBJ databases">
        <title>Insect and environment-associated Actinomycetes.</title>
        <authorList>
            <person name="Currrie C."/>
            <person name="Chevrette M."/>
            <person name="Carlson C."/>
            <person name="Stubbendieck R."/>
            <person name="Wendt-Pienkowski E."/>
        </authorList>
    </citation>
    <scope>NUCLEOTIDE SEQUENCE [LARGE SCALE GENOMIC DNA]</scope>
    <source>
        <strain evidence="2 3">SID14163</strain>
    </source>
</reference>
<evidence type="ECO:0000313" key="2">
    <source>
        <dbReference type="EMBL" id="NEB13970.1"/>
    </source>
</evidence>
<organism evidence="2 3">
    <name type="scientific">Streptomyces coelicoflavus</name>
    <dbReference type="NCBI Taxonomy" id="285562"/>
    <lineage>
        <taxon>Bacteria</taxon>
        <taxon>Bacillati</taxon>
        <taxon>Actinomycetota</taxon>
        <taxon>Actinomycetes</taxon>
        <taxon>Kitasatosporales</taxon>
        <taxon>Streptomycetaceae</taxon>
        <taxon>Streptomyces</taxon>
    </lineage>
</organism>
<dbReference type="AlphaFoldDB" id="A0A7K3PVJ3"/>
<evidence type="ECO:0000313" key="3">
    <source>
        <dbReference type="Proteomes" id="UP000470446"/>
    </source>
</evidence>
<comment type="caution">
    <text evidence="2">The sequence shown here is derived from an EMBL/GenBank/DDBJ whole genome shotgun (WGS) entry which is preliminary data.</text>
</comment>
<dbReference type="InterPro" id="IPR032710">
    <property type="entry name" value="NTF2-like_dom_sf"/>
</dbReference>
<dbReference type="RefSeq" id="WP_164249922.1">
    <property type="nucleotide sequence ID" value="NZ_JAAGMA010000936.1"/>
</dbReference>
<dbReference type="Pfam" id="PF12680">
    <property type="entry name" value="SnoaL_2"/>
    <property type="match status" value="1"/>
</dbReference>
<dbReference type="Gene3D" id="3.10.450.50">
    <property type="match status" value="1"/>
</dbReference>
<evidence type="ECO:0000259" key="1">
    <source>
        <dbReference type="Pfam" id="PF12680"/>
    </source>
</evidence>
<dbReference type="EMBL" id="JAAGMA010000936">
    <property type="protein sequence ID" value="NEB13970.1"/>
    <property type="molecule type" value="Genomic_DNA"/>
</dbReference>
<dbReference type="PANTHER" id="PTHR38436">
    <property type="entry name" value="POLYKETIDE CYCLASE SNOAL-LIKE DOMAIN"/>
    <property type="match status" value="1"/>
</dbReference>
<sequence length="144" mass="15788">MHASEKLIRHCLDMISTADTDGWLECYTADAVSHDVPLGSIWEGEAELTKGVHGWVTAIPDTRMEIRSVFADGQRGVCEWTMTGTLREAMDGLPAPVLAAGRGKSFTIQGVTVYTFSADGRILRETLYWDLALVLAQFGLLSLQ</sequence>
<protein>
    <recommendedName>
        <fullName evidence="1">SnoaL-like domain-containing protein</fullName>
    </recommendedName>
</protein>
<feature type="domain" description="SnoaL-like" evidence="1">
    <location>
        <begin position="9"/>
        <end position="124"/>
    </location>
</feature>
<dbReference type="GO" id="GO:0030638">
    <property type="term" value="P:polyketide metabolic process"/>
    <property type="evidence" value="ECO:0007669"/>
    <property type="project" value="InterPro"/>
</dbReference>
<dbReference type="PANTHER" id="PTHR38436:SF1">
    <property type="entry name" value="ESTER CYCLASE"/>
    <property type="match status" value="1"/>
</dbReference>
<proteinExistence type="predicted"/>
<name>A0A7K3PVJ3_9ACTN</name>
<dbReference type="InterPro" id="IPR037401">
    <property type="entry name" value="SnoaL-like"/>
</dbReference>